<accession>A0A1G7RK86</accession>
<dbReference type="RefSeq" id="WP_090019802.1">
    <property type="nucleotide sequence ID" value="NZ_FNCE01000005.1"/>
</dbReference>
<dbReference type="Pfam" id="PF08450">
    <property type="entry name" value="SGL"/>
    <property type="match status" value="1"/>
</dbReference>
<dbReference type="InterPro" id="IPR051288">
    <property type="entry name" value="Serum_paraoxonase/arylesterase"/>
</dbReference>
<feature type="domain" description="SMP-30/Gluconolactonase/LRE-like region" evidence="2">
    <location>
        <begin position="146"/>
        <end position="290"/>
    </location>
</feature>
<feature type="signal peptide" evidence="1">
    <location>
        <begin position="1"/>
        <end position="25"/>
    </location>
</feature>
<reference evidence="3 4" key="1">
    <citation type="submission" date="2016-10" db="EMBL/GenBank/DDBJ databases">
        <authorList>
            <person name="de Groot N.N."/>
        </authorList>
    </citation>
    <scope>NUCLEOTIDE SEQUENCE [LARGE SCALE GENOMIC DNA]</scope>
    <source>
        <strain evidence="3 4">DSM 25584</strain>
    </source>
</reference>
<dbReference type="OrthoDB" id="7338318at2"/>
<name>A0A1G7RK86_9PROT</name>
<dbReference type="AlphaFoldDB" id="A0A1G7RK86"/>
<dbReference type="InterPro" id="IPR011042">
    <property type="entry name" value="6-blade_b-propeller_TolB-like"/>
</dbReference>
<gene>
    <name evidence="3" type="ORF">SAMN05216241_105166</name>
</gene>
<dbReference type="Gene3D" id="2.120.10.30">
    <property type="entry name" value="TolB, C-terminal domain"/>
    <property type="match status" value="1"/>
</dbReference>
<feature type="chain" id="PRO_5011597410" evidence="1">
    <location>
        <begin position="26"/>
        <end position="368"/>
    </location>
</feature>
<dbReference type="PANTHER" id="PTHR11799">
    <property type="entry name" value="PARAOXONASE"/>
    <property type="match status" value="1"/>
</dbReference>
<keyword evidence="1" id="KW-0732">Signal</keyword>
<dbReference type="SUPFAM" id="SSF63829">
    <property type="entry name" value="Calcium-dependent phosphotriesterase"/>
    <property type="match status" value="1"/>
</dbReference>
<protein>
    <submittedName>
        <fullName evidence="3">SMP-30/Gluconolaconase/LRE-like region-containing protein</fullName>
    </submittedName>
</protein>
<evidence type="ECO:0000259" key="2">
    <source>
        <dbReference type="Pfam" id="PF08450"/>
    </source>
</evidence>
<evidence type="ECO:0000256" key="1">
    <source>
        <dbReference type="SAM" id="SignalP"/>
    </source>
</evidence>
<evidence type="ECO:0000313" key="3">
    <source>
        <dbReference type="EMBL" id="SDG11103.1"/>
    </source>
</evidence>
<proteinExistence type="predicted"/>
<organism evidence="3 4">
    <name type="scientific">Limimonas halophila</name>
    <dbReference type="NCBI Taxonomy" id="1082479"/>
    <lineage>
        <taxon>Bacteria</taxon>
        <taxon>Pseudomonadati</taxon>
        <taxon>Pseudomonadota</taxon>
        <taxon>Alphaproteobacteria</taxon>
        <taxon>Rhodospirillales</taxon>
        <taxon>Rhodovibrionaceae</taxon>
        <taxon>Limimonas</taxon>
    </lineage>
</organism>
<evidence type="ECO:0000313" key="4">
    <source>
        <dbReference type="Proteomes" id="UP000199415"/>
    </source>
</evidence>
<dbReference type="EMBL" id="FNCE01000005">
    <property type="protein sequence ID" value="SDG11103.1"/>
    <property type="molecule type" value="Genomic_DNA"/>
</dbReference>
<dbReference type="STRING" id="1082479.SAMN05216241_105166"/>
<dbReference type="InterPro" id="IPR013658">
    <property type="entry name" value="SGL"/>
</dbReference>
<sequence length="368" mass="38729">MPPRRAARAAALACALTTAAAPVPAAETCTRRPLVDAAGGAPVRGVEDLAHDPATGRLYLSAYDRWAVADATDAGERPPDGGIYAVSAAALRAGDGKLRIRKLTGQLDGAFHPHGIGFARQGGKARLFAVNHAWGKAGGGWRKRFRLAVLEPTGDSLTRVASLRDPALCRANDVAARSPTTAFVTRDHGACRGFGRWLEMTLGLDRAKLLRVELTNEPRIRTVADELAMANGVTLGPDGARLAVAETRGERIRIYDAEAVHAGPVATHPLPGGPDNLTWSESGPILAAVHDSLTATGMARYRVFGHRRAGSHVVAVDPATGGTQTLVRDRTGTRLNMATAAIRTHGRLIAAGLLDDALLVCRENDGDT</sequence>
<keyword evidence="4" id="KW-1185">Reference proteome</keyword>
<dbReference type="PANTHER" id="PTHR11799:SF12">
    <property type="entry name" value="PARAOXONASE-RELATED"/>
    <property type="match status" value="1"/>
</dbReference>
<dbReference type="Proteomes" id="UP000199415">
    <property type="component" value="Unassembled WGS sequence"/>
</dbReference>